<dbReference type="AlphaFoldDB" id="A0A0U3LVL0"/>
<evidence type="ECO:0000313" key="1">
    <source>
        <dbReference type="EMBL" id="ALV09143.1"/>
    </source>
</evidence>
<sequence length="99" mass="11107">MNDQEEKAEAAARAWHWLGYWVCRVTAMVKAMGADPESPADQWTKPSAMRRPSQWRAEVAMEDIDPMQTRKNRPAAKGERAACEAANVACCIASRLSRE</sequence>
<gene>
    <name evidence="1" type="ORF">RD2015_4703</name>
</gene>
<reference evidence="1 2" key="1">
    <citation type="submission" date="2015-12" db="EMBL/GenBank/DDBJ databases">
        <title>Complete genome of Roseateles depolymerans KCTC 42856.</title>
        <authorList>
            <person name="Kim K.M."/>
        </authorList>
    </citation>
    <scope>NUCLEOTIDE SEQUENCE [LARGE SCALE GENOMIC DNA]</scope>
    <source>
        <strain evidence="1 2">KCTC 42856</strain>
    </source>
</reference>
<evidence type="ECO:0000313" key="2">
    <source>
        <dbReference type="Proteomes" id="UP000060699"/>
    </source>
</evidence>
<dbReference type="Proteomes" id="UP000060699">
    <property type="component" value="Chromosome"/>
</dbReference>
<dbReference type="EMBL" id="CP013729">
    <property type="protein sequence ID" value="ALV09143.1"/>
    <property type="molecule type" value="Genomic_DNA"/>
</dbReference>
<accession>A0A0U3LVL0</accession>
<proteinExistence type="predicted"/>
<keyword evidence="2" id="KW-1185">Reference proteome</keyword>
<dbReference type="KEGG" id="rdp:RD2015_4703"/>
<organism evidence="1 2">
    <name type="scientific">Roseateles depolymerans</name>
    <dbReference type="NCBI Taxonomy" id="76731"/>
    <lineage>
        <taxon>Bacteria</taxon>
        <taxon>Pseudomonadati</taxon>
        <taxon>Pseudomonadota</taxon>
        <taxon>Betaproteobacteria</taxon>
        <taxon>Burkholderiales</taxon>
        <taxon>Sphaerotilaceae</taxon>
        <taxon>Roseateles</taxon>
    </lineage>
</organism>
<protein>
    <submittedName>
        <fullName evidence="1">Uncharacterized protein</fullName>
    </submittedName>
</protein>
<dbReference type="STRING" id="76731.RD2015_4703"/>
<name>A0A0U3LVL0_9BURK</name>